<dbReference type="Proteomes" id="UP000278542">
    <property type="component" value="Unassembled WGS sequence"/>
</dbReference>
<feature type="domain" description="Rod shape-determining protein MreC beta-barrel core" evidence="6">
    <location>
        <begin position="123"/>
        <end position="270"/>
    </location>
</feature>
<keyword evidence="8" id="KW-1185">Reference proteome</keyword>
<dbReference type="InterPro" id="IPR042177">
    <property type="entry name" value="Cell/Rod_1"/>
</dbReference>
<dbReference type="EMBL" id="RBWY01000002">
    <property type="protein sequence ID" value="RKS85930.1"/>
    <property type="molecule type" value="Genomic_DNA"/>
</dbReference>
<name>A0A495RF35_9GAMM</name>
<evidence type="ECO:0000259" key="6">
    <source>
        <dbReference type="Pfam" id="PF04085"/>
    </source>
</evidence>
<dbReference type="PANTHER" id="PTHR34138:SF1">
    <property type="entry name" value="CELL SHAPE-DETERMINING PROTEIN MREC"/>
    <property type="match status" value="1"/>
</dbReference>
<evidence type="ECO:0000313" key="8">
    <source>
        <dbReference type="Proteomes" id="UP000278542"/>
    </source>
</evidence>
<organism evidence="7 8">
    <name type="scientific">Orbus hercynius</name>
    <dbReference type="NCBI Taxonomy" id="593135"/>
    <lineage>
        <taxon>Bacteria</taxon>
        <taxon>Pseudomonadati</taxon>
        <taxon>Pseudomonadota</taxon>
        <taxon>Gammaproteobacteria</taxon>
        <taxon>Orbales</taxon>
        <taxon>Orbaceae</taxon>
        <taxon>Orbus</taxon>
    </lineage>
</organism>
<evidence type="ECO:0000256" key="4">
    <source>
        <dbReference type="ARBA" id="ARBA00032089"/>
    </source>
</evidence>
<dbReference type="Gene3D" id="2.40.10.350">
    <property type="entry name" value="Rod shape-determining protein MreC, domain 2"/>
    <property type="match status" value="1"/>
</dbReference>
<sequence>MKRLFTKGTPLALQLFVALILAVAMIVSDVNYRSFAIARFYLDTIISPLYYISNSPRATFDSLYTMSKTRQILLDENTYLKNELQSQQSDLLQLAFLKKENNKLRELLGSPLQHDEYKQVAQVLLADSDPYVYQIVLNKGEKDGVFVGQPVVDEKGIVGQIYKTADNTSRAILLCDNQHAIPVQVLRNDMAMVAVGNGCSNDLLLDFLPNNVDVQVGDVLVTSGLDGRFPEGYPVAIVSSVKLDLHDSTPVISATPTADLKRLRYLLLLWNEQNKKDKPQTTEIPAVVQEAPTHE</sequence>
<dbReference type="GO" id="GO:0008360">
    <property type="term" value="P:regulation of cell shape"/>
    <property type="evidence" value="ECO:0007669"/>
    <property type="project" value="UniProtKB-KW"/>
</dbReference>
<dbReference type="OrthoDB" id="9808025at2"/>
<dbReference type="InterPro" id="IPR042175">
    <property type="entry name" value="Cell/Rod_MreC_2"/>
</dbReference>
<proteinExistence type="inferred from homology"/>
<dbReference type="PIRSF" id="PIRSF038471">
    <property type="entry name" value="MreC"/>
    <property type="match status" value="1"/>
</dbReference>
<dbReference type="RefSeq" id="WP_121145018.1">
    <property type="nucleotide sequence ID" value="NZ_RBWY01000002.1"/>
</dbReference>
<dbReference type="InterPro" id="IPR007221">
    <property type="entry name" value="MreC"/>
</dbReference>
<comment type="function">
    <text evidence="5">Involved in formation and maintenance of cell shape.</text>
</comment>
<reference evidence="7 8" key="1">
    <citation type="submission" date="2018-10" db="EMBL/GenBank/DDBJ databases">
        <title>Genomic Encyclopedia of Type Strains, Phase IV (KMG-IV): sequencing the most valuable type-strain genomes for metagenomic binning, comparative biology and taxonomic classification.</title>
        <authorList>
            <person name="Goeker M."/>
        </authorList>
    </citation>
    <scope>NUCLEOTIDE SEQUENCE [LARGE SCALE GENOMIC DNA]</scope>
    <source>
        <strain evidence="7 8">DSM 22228</strain>
    </source>
</reference>
<dbReference type="GO" id="GO:0005886">
    <property type="term" value="C:plasma membrane"/>
    <property type="evidence" value="ECO:0007669"/>
    <property type="project" value="TreeGrafter"/>
</dbReference>
<comment type="caution">
    <text evidence="7">The sequence shown here is derived from an EMBL/GenBank/DDBJ whole genome shotgun (WGS) entry which is preliminary data.</text>
</comment>
<dbReference type="Pfam" id="PF04085">
    <property type="entry name" value="MreC"/>
    <property type="match status" value="1"/>
</dbReference>
<dbReference type="Gene3D" id="2.40.10.340">
    <property type="entry name" value="Rod shape-determining protein MreC, domain 1"/>
    <property type="match status" value="1"/>
</dbReference>
<protein>
    <recommendedName>
        <fullName evidence="2 5">Cell shape-determining protein MreC</fullName>
    </recommendedName>
    <alternativeName>
        <fullName evidence="4 5">Cell shape protein MreC</fullName>
    </alternativeName>
</protein>
<dbReference type="PANTHER" id="PTHR34138">
    <property type="entry name" value="CELL SHAPE-DETERMINING PROTEIN MREC"/>
    <property type="match status" value="1"/>
</dbReference>
<evidence type="ECO:0000313" key="7">
    <source>
        <dbReference type="EMBL" id="RKS85930.1"/>
    </source>
</evidence>
<keyword evidence="3 5" id="KW-0133">Cell shape</keyword>
<evidence type="ECO:0000256" key="2">
    <source>
        <dbReference type="ARBA" id="ARBA00013855"/>
    </source>
</evidence>
<dbReference type="NCBIfam" id="TIGR00219">
    <property type="entry name" value="mreC"/>
    <property type="match status" value="1"/>
</dbReference>
<dbReference type="AlphaFoldDB" id="A0A495RF35"/>
<dbReference type="InterPro" id="IPR055342">
    <property type="entry name" value="MreC_beta-barrel_core"/>
</dbReference>
<evidence type="ECO:0000256" key="3">
    <source>
        <dbReference type="ARBA" id="ARBA00022960"/>
    </source>
</evidence>
<evidence type="ECO:0000256" key="5">
    <source>
        <dbReference type="PIRNR" id="PIRNR038471"/>
    </source>
</evidence>
<accession>A0A495RF35</accession>
<comment type="similarity">
    <text evidence="1 5">Belongs to the MreC family.</text>
</comment>
<gene>
    <name evidence="7" type="ORF">DES39_1347</name>
</gene>
<evidence type="ECO:0000256" key="1">
    <source>
        <dbReference type="ARBA" id="ARBA00009369"/>
    </source>
</evidence>